<evidence type="ECO:0008006" key="3">
    <source>
        <dbReference type="Google" id="ProtNLM"/>
    </source>
</evidence>
<gene>
    <name evidence="1" type="ORF">D9758_009562</name>
</gene>
<dbReference type="EMBL" id="JAACJM010000038">
    <property type="protein sequence ID" value="KAF5362609.1"/>
    <property type="molecule type" value="Genomic_DNA"/>
</dbReference>
<comment type="caution">
    <text evidence="1">The sequence shown here is derived from an EMBL/GenBank/DDBJ whole genome shotgun (WGS) entry which is preliminary data.</text>
</comment>
<accession>A0A8H5GCW0</accession>
<organism evidence="1 2">
    <name type="scientific">Tetrapyrgos nigripes</name>
    <dbReference type="NCBI Taxonomy" id="182062"/>
    <lineage>
        <taxon>Eukaryota</taxon>
        <taxon>Fungi</taxon>
        <taxon>Dikarya</taxon>
        <taxon>Basidiomycota</taxon>
        <taxon>Agaricomycotina</taxon>
        <taxon>Agaricomycetes</taxon>
        <taxon>Agaricomycetidae</taxon>
        <taxon>Agaricales</taxon>
        <taxon>Marasmiineae</taxon>
        <taxon>Marasmiaceae</taxon>
        <taxon>Tetrapyrgos</taxon>
    </lineage>
</organism>
<dbReference type="AlphaFoldDB" id="A0A8H5GCW0"/>
<evidence type="ECO:0000313" key="1">
    <source>
        <dbReference type="EMBL" id="KAF5362609.1"/>
    </source>
</evidence>
<name>A0A8H5GCW0_9AGAR</name>
<keyword evidence="2" id="KW-1185">Reference proteome</keyword>
<protein>
    <recommendedName>
        <fullName evidence="3">C2H2-type domain-containing protein</fullName>
    </recommendedName>
</protein>
<proteinExistence type="predicted"/>
<evidence type="ECO:0000313" key="2">
    <source>
        <dbReference type="Proteomes" id="UP000559256"/>
    </source>
</evidence>
<dbReference type="Gene3D" id="3.30.160.60">
    <property type="entry name" value="Classic Zinc Finger"/>
    <property type="match status" value="1"/>
</dbReference>
<sequence>MARKGRNDSVKLMFIEMDIEQSSPGEIYKTKREMLLKSAPRLLQAFPALFTPLPKKSKWLEYPSRKDLSVNMEGASEATGQESNLENHINRHTGKKLKCPSCDFSAVSKPSIYKHRVKIHDYRQQQRDSNEEETVVPNLPESTIPLLPAASSQSLLQLQPHDHANDPANPNQFQYPLPSGAYTGNVYDVPVSASYPLHSDIAPEPLPYDEGFTAIATLSPGMQLPAEGTILGWYSDTNEGSFYAPPPPLINDPLPSRAEFGQFTQSYPNPHTLSTSWHPIYILQLHLQSWTLSMPQITTLAMSSLKLTWTTTWPNSLLPILIFMIRITWRTMDYPVLGCHECTRYSSVGRMPRLAQHHVFLMSPKPMFWYWIAPYKLLTRTF</sequence>
<reference evidence="1 2" key="1">
    <citation type="journal article" date="2020" name="ISME J.">
        <title>Uncovering the hidden diversity of litter-decomposition mechanisms in mushroom-forming fungi.</title>
        <authorList>
            <person name="Floudas D."/>
            <person name="Bentzer J."/>
            <person name="Ahren D."/>
            <person name="Johansson T."/>
            <person name="Persson P."/>
            <person name="Tunlid A."/>
        </authorList>
    </citation>
    <scope>NUCLEOTIDE SEQUENCE [LARGE SCALE GENOMIC DNA]</scope>
    <source>
        <strain evidence="1 2">CBS 291.85</strain>
    </source>
</reference>
<dbReference type="Proteomes" id="UP000559256">
    <property type="component" value="Unassembled WGS sequence"/>
</dbReference>